<reference evidence="10 11" key="1">
    <citation type="submission" date="2014-02" db="EMBL/GenBank/DDBJ databases">
        <title>The small core and large imbalanced accessory genome model reveals a collaborative survival strategy of Sorangium cellulosum strains in nature.</title>
        <authorList>
            <person name="Han K."/>
            <person name="Peng R."/>
            <person name="Blom J."/>
            <person name="Li Y.-Z."/>
        </authorList>
    </citation>
    <scope>NUCLEOTIDE SEQUENCE [LARGE SCALE GENOMIC DNA]</scope>
    <source>
        <strain evidence="10 11">So0011-07</strain>
    </source>
</reference>
<accession>A0A150RX61</accession>
<keyword evidence="3 6" id="KW-0464">Manganese</keyword>
<evidence type="ECO:0000259" key="8">
    <source>
        <dbReference type="Pfam" id="PF11762"/>
    </source>
</evidence>
<dbReference type="EC" id="5.3.1.4" evidence="6"/>
<evidence type="ECO:0000256" key="4">
    <source>
        <dbReference type="ARBA" id="ARBA00023235"/>
    </source>
</evidence>
<dbReference type="InterPro" id="IPR024664">
    <property type="entry name" value="Ara_Isoase_C"/>
</dbReference>
<comment type="catalytic activity">
    <reaction evidence="6">
        <text>beta-L-arabinopyranose = L-ribulose</text>
        <dbReference type="Rhea" id="RHEA:14821"/>
        <dbReference type="ChEBI" id="CHEBI:16880"/>
        <dbReference type="ChEBI" id="CHEBI:40886"/>
        <dbReference type="EC" id="5.3.1.4"/>
    </reaction>
</comment>
<evidence type="ECO:0000256" key="5">
    <source>
        <dbReference type="ARBA" id="ARBA00023277"/>
    </source>
</evidence>
<dbReference type="InterPro" id="IPR004216">
    <property type="entry name" value="Fuc/Ara_isomerase_C"/>
</dbReference>
<comment type="pathway">
    <text evidence="6">Carbohydrate degradation; L-arabinose degradation via L-ribulose; D-xylulose 5-phosphate from L-arabinose (bacterial route): step 1/3.</text>
</comment>
<dbReference type="AlphaFoldDB" id="A0A150RX61"/>
<keyword evidence="5 6" id="KW-0119">Carbohydrate metabolism</keyword>
<feature type="binding site" evidence="6">
    <location>
        <position position="335"/>
    </location>
    <ligand>
        <name>Mn(2+)</name>
        <dbReference type="ChEBI" id="CHEBI:29035"/>
    </ligand>
</feature>
<feature type="binding site" evidence="6">
    <location>
        <position position="308"/>
    </location>
    <ligand>
        <name>Mn(2+)</name>
        <dbReference type="ChEBI" id="CHEBI:29035"/>
    </ligand>
</feature>
<dbReference type="Pfam" id="PF02610">
    <property type="entry name" value="AraA_N"/>
    <property type="match status" value="1"/>
</dbReference>
<comment type="function">
    <text evidence="6">Catalyzes the conversion of L-arabinose to L-ribulose.</text>
</comment>
<dbReference type="Gene3D" id="3.40.50.10940">
    <property type="match status" value="1"/>
</dbReference>
<feature type="domain" description="L-arabinose isomerase central" evidence="9">
    <location>
        <begin position="178"/>
        <end position="326"/>
    </location>
</feature>
<dbReference type="Pfam" id="PF24856">
    <property type="entry name" value="AraA_central"/>
    <property type="match status" value="1"/>
</dbReference>
<feature type="domain" description="L-arabinose isomerase N-terminal" evidence="7">
    <location>
        <begin position="9"/>
        <end position="174"/>
    </location>
</feature>
<dbReference type="GO" id="GO:0019569">
    <property type="term" value="P:L-arabinose catabolic process to D-xylulose 5-phosphate"/>
    <property type="evidence" value="ECO:0007669"/>
    <property type="project" value="UniProtKB-UniRule"/>
</dbReference>
<proteinExistence type="inferred from homology"/>
<evidence type="ECO:0000313" key="11">
    <source>
        <dbReference type="Proteomes" id="UP000075635"/>
    </source>
</evidence>
<keyword evidence="4 6" id="KW-0413">Isomerase</keyword>
<dbReference type="SUPFAM" id="SSF53743">
    <property type="entry name" value="FucI/AraA N-terminal and middle domains"/>
    <property type="match status" value="1"/>
</dbReference>
<dbReference type="UniPathway" id="UPA00145">
    <property type="reaction ID" value="UER00565"/>
</dbReference>
<dbReference type="Pfam" id="PF11762">
    <property type="entry name" value="Arabinose_Iso_C"/>
    <property type="match status" value="1"/>
</dbReference>
<dbReference type="InterPro" id="IPR009015">
    <property type="entry name" value="Fucose_isomerase_N/cen_sf"/>
</dbReference>
<comment type="cofactor">
    <cofactor evidence="6">
        <name>Mn(2+)</name>
        <dbReference type="ChEBI" id="CHEBI:29035"/>
    </cofactor>
    <text evidence="6">Binds 1 Mn(2+) ion per subunit.</text>
</comment>
<gene>
    <name evidence="6" type="primary">araA</name>
    <name evidence="10" type="ORF">BE17_14705</name>
</gene>
<organism evidence="10 11">
    <name type="scientific">Sorangium cellulosum</name>
    <name type="common">Polyangium cellulosum</name>
    <dbReference type="NCBI Taxonomy" id="56"/>
    <lineage>
        <taxon>Bacteria</taxon>
        <taxon>Pseudomonadati</taxon>
        <taxon>Myxococcota</taxon>
        <taxon>Polyangia</taxon>
        <taxon>Polyangiales</taxon>
        <taxon>Polyangiaceae</taxon>
        <taxon>Sorangium</taxon>
    </lineage>
</organism>
<dbReference type="Proteomes" id="UP000075635">
    <property type="component" value="Unassembled WGS sequence"/>
</dbReference>
<dbReference type="GO" id="GO:0005829">
    <property type="term" value="C:cytosol"/>
    <property type="evidence" value="ECO:0007669"/>
    <property type="project" value="TreeGrafter"/>
</dbReference>
<dbReference type="PIRSF" id="PIRSF001478">
    <property type="entry name" value="L-ara_isomerase"/>
    <property type="match status" value="1"/>
</dbReference>
<dbReference type="GO" id="GO:0030145">
    <property type="term" value="F:manganese ion binding"/>
    <property type="evidence" value="ECO:0007669"/>
    <property type="project" value="UniProtKB-UniRule"/>
</dbReference>
<evidence type="ECO:0000256" key="1">
    <source>
        <dbReference type="ARBA" id="ARBA00022723"/>
    </source>
</evidence>
<evidence type="ECO:0000313" key="10">
    <source>
        <dbReference type="EMBL" id="KYF84378.1"/>
    </source>
</evidence>
<dbReference type="GO" id="GO:0008733">
    <property type="term" value="F:L-arabinose isomerase activity"/>
    <property type="evidence" value="ECO:0007669"/>
    <property type="project" value="UniProtKB-UniRule"/>
</dbReference>
<dbReference type="NCBIfam" id="NF002795">
    <property type="entry name" value="PRK02929.1"/>
    <property type="match status" value="1"/>
</dbReference>
<dbReference type="InterPro" id="IPR055389">
    <property type="entry name" value="AraA_N"/>
</dbReference>
<comment type="similarity">
    <text evidence="6">Belongs to the arabinose isomerase family.</text>
</comment>
<feature type="binding site" evidence="6">
    <location>
        <position position="451"/>
    </location>
    <ligand>
        <name>Mn(2+)</name>
        <dbReference type="ChEBI" id="CHEBI:29035"/>
    </ligand>
</feature>
<keyword evidence="2 6" id="KW-0054">Arabinose catabolism</keyword>
<evidence type="ECO:0000259" key="9">
    <source>
        <dbReference type="Pfam" id="PF24856"/>
    </source>
</evidence>
<dbReference type="InterPro" id="IPR055390">
    <property type="entry name" value="AraA_central"/>
</dbReference>
<protein>
    <recommendedName>
        <fullName evidence="6">L-arabinose isomerase</fullName>
        <ecNumber evidence="6">5.3.1.4</ecNumber>
    </recommendedName>
</protein>
<dbReference type="SUPFAM" id="SSF50443">
    <property type="entry name" value="FucI/AraA C-terminal domain-like"/>
    <property type="match status" value="1"/>
</dbReference>
<evidence type="ECO:0000256" key="2">
    <source>
        <dbReference type="ARBA" id="ARBA00022935"/>
    </source>
</evidence>
<feature type="domain" description="L-arabinose isomerase C-terminal" evidence="8">
    <location>
        <begin position="331"/>
        <end position="473"/>
    </location>
</feature>
<keyword evidence="1 6" id="KW-0479">Metal-binding</keyword>
<dbReference type="InterPro" id="IPR003762">
    <property type="entry name" value="Lara_isomerase"/>
</dbReference>
<dbReference type="InterPro" id="IPR038583">
    <property type="entry name" value="AraA_N_sf"/>
</dbReference>
<feature type="binding site" evidence="6">
    <location>
        <position position="352"/>
    </location>
    <ligand>
        <name>Mn(2+)</name>
        <dbReference type="ChEBI" id="CHEBI:29035"/>
    </ligand>
</feature>
<name>A0A150RX61_SORCE</name>
<evidence type="ECO:0000256" key="3">
    <source>
        <dbReference type="ARBA" id="ARBA00023211"/>
    </source>
</evidence>
<comment type="caution">
    <text evidence="10">The sequence shown here is derived from an EMBL/GenBank/DDBJ whole genome shotgun (WGS) entry which is preliminary data.</text>
</comment>
<dbReference type="PANTHER" id="PTHR38464:SF1">
    <property type="entry name" value="L-ARABINOSE ISOMERASE"/>
    <property type="match status" value="1"/>
</dbReference>
<sequence>MKDLLEGFEVWFLTGSQDLYGEETLKQVAAHAREIAAHLDASGKLPVKVVWKPTLKSPEAILAVCREANASPRCAGVITWMHTFSPAKMWIAGLTRLEKPLAHLHTQYNRELPWGTIDMDFMNLNQSAHGDREFGYIGARLRIERKVIVGHWTDGDVLARLDTWARAACAAVDARRLKICRFGGMNMREVAVTGGDRVEAQVKLGWAVNGYGVGDLVGRIADIDEGEVDRLVAEYGDAYAVAPALRKGGERHGELRYAARQEAAMRSFLVEGGFGGFTTTFEDLHGLKQLPGLAVQRLMAEGYGFGAEGDWKSCGLVRALKVMASGLRGGVSFMEDYTYHLVAGKERVLGAHMLEICPSIAASRPSLEIHPLSIGGRGDPCRLVFDAGTGPAVNVAMVDMRGRMRMVANELEAVPPEAEMPELPVARAVWIPRPDFKRACEAWILAGGAHHCAHSRAVTMEHIEDFAAIAGVELIRIGDGTEIRALKNELRWNDLAYRLAH</sequence>
<dbReference type="PANTHER" id="PTHR38464">
    <property type="entry name" value="L-ARABINOSE ISOMERASE"/>
    <property type="match status" value="1"/>
</dbReference>
<dbReference type="EMBL" id="JEMB01001936">
    <property type="protein sequence ID" value="KYF84378.1"/>
    <property type="molecule type" value="Genomic_DNA"/>
</dbReference>
<evidence type="ECO:0000256" key="6">
    <source>
        <dbReference type="HAMAP-Rule" id="MF_00519"/>
    </source>
</evidence>
<dbReference type="HAMAP" id="MF_00519">
    <property type="entry name" value="Arabinose_Isome"/>
    <property type="match status" value="1"/>
</dbReference>
<evidence type="ECO:0000259" key="7">
    <source>
        <dbReference type="Pfam" id="PF02610"/>
    </source>
</evidence>